<comment type="caution">
    <text evidence="3">The sequence shown here is derived from an EMBL/GenBank/DDBJ whole genome shotgun (WGS) entry which is preliminary data.</text>
</comment>
<dbReference type="InterPro" id="IPR036179">
    <property type="entry name" value="Ig-like_dom_sf"/>
</dbReference>
<evidence type="ECO:0000259" key="2">
    <source>
        <dbReference type="PROSITE" id="PS50835"/>
    </source>
</evidence>
<dbReference type="Proteomes" id="UP000324091">
    <property type="component" value="Unassembled WGS sequence"/>
</dbReference>
<name>A0A5C6MFF2_9TELE</name>
<organism evidence="3 4">
    <name type="scientific">Takifugu flavidus</name>
    <name type="common">sansaifugu</name>
    <dbReference type="NCBI Taxonomy" id="433684"/>
    <lineage>
        <taxon>Eukaryota</taxon>
        <taxon>Metazoa</taxon>
        <taxon>Chordata</taxon>
        <taxon>Craniata</taxon>
        <taxon>Vertebrata</taxon>
        <taxon>Euteleostomi</taxon>
        <taxon>Actinopterygii</taxon>
        <taxon>Neopterygii</taxon>
        <taxon>Teleostei</taxon>
        <taxon>Neoteleostei</taxon>
        <taxon>Acanthomorphata</taxon>
        <taxon>Eupercaria</taxon>
        <taxon>Tetraodontiformes</taxon>
        <taxon>Tetradontoidea</taxon>
        <taxon>Tetraodontidae</taxon>
        <taxon>Takifugu</taxon>
    </lineage>
</organism>
<keyword evidence="1" id="KW-1015">Disulfide bond</keyword>
<dbReference type="Gene3D" id="2.60.40.10">
    <property type="entry name" value="Immunoglobulins"/>
    <property type="match status" value="2"/>
</dbReference>
<dbReference type="PROSITE" id="PS50835">
    <property type="entry name" value="IG_LIKE"/>
    <property type="match status" value="1"/>
</dbReference>
<reference evidence="3 4" key="1">
    <citation type="submission" date="2019-04" db="EMBL/GenBank/DDBJ databases">
        <title>Chromosome genome assembly for Takifugu flavidus.</title>
        <authorList>
            <person name="Xiao S."/>
        </authorList>
    </citation>
    <scope>NUCLEOTIDE SEQUENCE [LARGE SCALE GENOMIC DNA]</scope>
    <source>
        <strain evidence="3">HTHZ2018</strain>
        <tissue evidence="3">Muscle</tissue>
    </source>
</reference>
<evidence type="ECO:0000313" key="4">
    <source>
        <dbReference type="Proteomes" id="UP000324091"/>
    </source>
</evidence>
<protein>
    <submittedName>
        <fullName evidence="3">Cell adhesion molecule 4</fullName>
    </submittedName>
</protein>
<dbReference type="GO" id="GO:0061041">
    <property type="term" value="P:regulation of wound healing"/>
    <property type="evidence" value="ECO:0007669"/>
    <property type="project" value="TreeGrafter"/>
</dbReference>
<dbReference type="Pfam" id="PF08205">
    <property type="entry name" value="C2-set_2"/>
    <property type="match status" value="1"/>
</dbReference>
<dbReference type="GO" id="GO:0043184">
    <property type="term" value="F:vascular endothelial growth factor receptor 2 binding"/>
    <property type="evidence" value="ECO:0007669"/>
    <property type="project" value="TreeGrafter"/>
</dbReference>
<dbReference type="AlphaFoldDB" id="A0A5C6MFF2"/>
<gene>
    <name evidence="3" type="ORF">D4764_0047470</name>
</gene>
<dbReference type="SUPFAM" id="SSF48726">
    <property type="entry name" value="Immunoglobulin"/>
    <property type="match status" value="2"/>
</dbReference>
<keyword evidence="4" id="KW-1185">Reference proteome</keyword>
<dbReference type="InterPro" id="IPR013162">
    <property type="entry name" value="CD80_C2-set"/>
</dbReference>
<evidence type="ECO:0000313" key="3">
    <source>
        <dbReference type="EMBL" id="TWW53449.1"/>
    </source>
</evidence>
<sequence length="103" mass="11300">MVLFTPRLVRITLTNVSVLDEGGYFCQLYTAATHHQVATLSVLVPPEVPSVEVKQVAVEGGEVELICVSPRSKPAASLRWVRNSREIPGTWTRIPDGLMDAEV</sequence>
<dbReference type="EMBL" id="RHFK02000680">
    <property type="protein sequence ID" value="TWW53449.1"/>
    <property type="molecule type" value="Genomic_DNA"/>
</dbReference>
<proteinExistence type="predicted"/>
<evidence type="ECO:0000256" key="1">
    <source>
        <dbReference type="ARBA" id="ARBA00023157"/>
    </source>
</evidence>
<dbReference type="PANTHER" id="PTHR45889:SF3">
    <property type="entry name" value="CELL ADHESION MOLECULE 4"/>
    <property type="match status" value="1"/>
</dbReference>
<dbReference type="GO" id="GO:0007156">
    <property type="term" value="P:homophilic cell adhesion via plasma membrane adhesion molecules"/>
    <property type="evidence" value="ECO:0007669"/>
    <property type="project" value="TreeGrafter"/>
</dbReference>
<dbReference type="PANTHER" id="PTHR45889">
    <property type="entry name" value="IG-LIKE DOMAIN-CONTAINING PROTEIN"/>
    <property type="match status" value="1"/>
</dbReference>
<feature type="domain" description="Ig-like" evidence="2">
    <location>
        <begin position="46"/>
        <end position="103"/>
    </location>
</feature>
<dbReference type="GO" id="GO:0035020">
    <property type="term" value="P:regulation of Rac protein signal transduction"/>
    <property type="evidence" value="ECO:0007669"/>
    <property type="project" value="TreeGrafter"/>
</dbReference>
<dbReference type="InterPro" id="IPR007110">
    <property type="entry name" value="Ig-like_dom"/>
</dbReference>
<accession>A0A5C6MFF2</accession>
<dbReference type="GO" id="GO:0044291">
    <property type="term" value="C:cell-cell contact zone"/>
    <property type="evidence" value="ECO:0007669"/>
    <property type="project" value="TreeGrafter"/>
</dbReference>
<dbReference type="InterPro" id="IPR013783">
    <property type="entry name" value="Ig-like_fold"/>
</dbReference>